<name>H8XAM8_CANO9</name>
<proteinExistence type="predicted"/>
<dbReference type="PANTHER" id="PTHR28218:SF1">
    <property type="entry name" value="VPS4-ASSOCIATED PROTEIN 1"/>
    <property type="match status" value="1"/>
</dbReference>
<dbReference type="GO" id="GO:0005768">
    <property type="term" value="C:endosome"/>
    <property type="evidence" value="ECO:0007669"/>
    <property type="project" value="TreeGrafter"/>
</dbReference>
<dbReference type="InterPro" id="IPR013640">
    <property type="entry name" value="Vfa1"/>
</dbReference>
<dbReference type="OrthoDB" id="2158714at2759"/>
<dbReference type="GO" id="GO:0007034">
    <property type="term" value="P:vacuolar transport"/>
    <property type="evidence" value="ECO:0007669"/>
    <property type="project" value="TreeGrafter"/>
</dbReference>
<dbReference type="PANTHER" id="PTHR28218">
    <property type="entry name" value="VPS4-ASSOCIATED PROTEIN 1"/>
    <property type="match status" value="1"/>
</dbReference>
<feature type="compositionally biased region" description="Polar residues" evidence="1">
    <location>
        <begin position="129"/>
        <end position="139"/>
    </location>
</feature>
<evidence type="ECO:0008006" key="4">
    <source>
        <dbReference type="Google" id="ProtNLM"/>
    </source>
</evidence>
<reference evidence="2 3" key="1">
    <citation type="journal article" date="2012" name="PLoS ONE">
        <title>Sequence and analysis of the genome of the pathogenic yeast Candida orthopsilosis.</title>
        <authorList>
            <person name="Riccombeni A."/>
            <person name="Vidanes G."/>
            <person name="Proux-Wera E."/>
            <person name="Wolfe K.H."/>
            <person name="Butler G."/>
        </authorList>
    </citation>
    <scope>NUCLEOTIDE SEQUENCE [LARGE SCALE GENOMIC DNA]</scope>
    <source>
        <strain evidence="2 3">Co 90-125</strain>
    </source>
</reference>
<accession>H8XAM8</accession>
<feature type="compositionally biased region" description="Basic and acidic residues" evidence="1">
    <location>
        <begin position="107"/>
        <end position="127"/>
    </location>
</feature>
<keyword evidence="3" id="KW-1185">Reference proteome</keyword>
<dbReference type="GeneID" id="14542010"/>
<evidence type="ECO:0000256" key="1">
    <source>
        <dbReference type="SAM" id="MobiDB-lite"/>
    </source>
</evidence>
<protein>
    <recommendedName>
        <fullName evidence="4">DUF1742-domain-containing protein</fullName>
    </recommendedName>
</protein>
<dbReference type="HOGENOM" id="CLU_088285_2_1_1"/>
<dbReference type="Pfam" id="PF08432">
    <property type="entry name" value="Vfa1"/>
    <property type="match status" value="1"/>
</dbReference>
<dbReference type="AlphaFoldDB" id="H8XAM8"/>
<dbReference type="eggNOG" id="ENOG502S7NV">
    <property type="taxonomic scope" value="Eukaryota"/>
</dbReference>
<feature type="region of interest" description="Disordered" evidence="1">
    <location>
        <begin position="107"/>
        <end position="139"/>
    </location>
</feature>
<dbReference type="KEGG" id="cot:CORT_0G01960"/>
<organism evidence="2 3">
    <name type="scientific">Candida orthopsilosis (strain 90-125)</name>
    <name type="common">Yeast</name>
    <dbReference type="NCBI Taxonomy" id="1136231"/>
    <lineage>
        <taxon>Eukaryota</taxon>
        <taxon>Fungi</taxon>
        <taxon>Dikarya</taxon>
        <taxon>Ascomycota</taxon>
        <taxon>Saccharomycotina</taxon>
        <taxon>Pichiomycetes</taxon>
        <taxon>Debaryomycetaceae</taxon>
        <taxon>Candida/Lodderomyces clade</taxon>
        <taxon>Candida</taxon>
    </lineage>
</organism>
<sequence>MSKPQQQQPPFSNKYNARLVSQQDAKPCTICFKPSTTVLLAENNLDFFYTCAQHLLDDQFASPVISDEYNKLKKLVDELTQKVERLRVDVDAAKPYLWGISSYWSKDKSTDTKSDKNKDKEETKEDSGSEASKQKSNNYETLKKQLLTTEQELNTKQAELTNFKFKKYTLNQQVYRNRLMLNQKKKYNKQRTEKIQQSGFFPTAPNHNIA</sequence>
<evidence type="ECO:0000313" key="2">
    <source>
        <dbReference type="EMBL" id="CCG24878.1"/>
    </source>
</evidence>
<gene>
    <name evidence="2" type="ORF">CORT_0G01960</name>
</gene>
<dbReference type="RefSeq" id="XP_003871004.1">
    <property type="nucleotide sequence ID" value="XM_003870955.1"/>
</dbReference>
<evidence type="ECO:0000313" key="3">
    <source>
        <dbReference type="Proteomes" id="UP000005018"/>
    </source>
</evidence>
<dbReference type="EMBL" id="HE681725">
    <property type="protein sequence ID" value="CCG24878.1"/>
    <property type="molecule type" value="Genomic_DNA"/>
</dbReference>
<dbReference type="Proteomes" id="UP000005018">
    <property type="component" value="Chromosome 7"/>
</dbReference>